<keyword evidence="7" id="KW-1133">Transmembrane helix</keyword>
<feature type="domain" description="Histidine kinase" evidence="8">
    <location>
        <begin position="350"/>
        <end position="569"/>
    </location>
</feature>
<proteinExistence type="predicted"/>
<dbReference type="SUPFAM" id="SSF47384">
    <property type="entry name" value="Homodimeric domain of signal transducing histidine kinase"/>
    <property type="match status" value="1"/>
</dbReference>
<evidence type="ECO:0000256" key="5">
    <source>
        <dbReference type="ARBA" id="ARBA00022777"/>
    </source>
</evidence>
<dbReference type="InterPro" id="IPR005467">
    <property type="entry name" value="His_kinase_dom"/>
</dbReference>
<dbReference type="PROSITE" id="PS50112">
    <property type="entry name" value="PAS"/>
    <property type="match status" value="1"/>
</dbReference>
<evidence type="ECO:0000256" key="2">
    <source>
        <dbReference type="ARBA" id="ARBA00012438"/>
    </source>
</evidence>
<dbReference type="InterPro" id="IPR050736">
    <property type="entry name" value="Sensor_HK_Regulatory"/>
</dbReference>
<dbReference type="Gene3D" id="3.30.450.20">
    <property type="entry name" value="PAS domain"/>
    <property type="match status" value="1"/>
</dbReference>
<dbReference type="Gene3D" id="3.30.565.10">
    <property type="entry name" value="Histidine kinase-like ATPase, C-terminal domain"/>
    <property type="match status" value="1"/>
</dbReference>
<dbReference type="PROSITE" id="PS50109">
    <property type="entry name" value="HIS_KIN"/>
    <property type="match status" value="1"/>
</dbReference>
<comment type="catalytic activity">
    <reaction evidence="1">
        <text>ATP + protein L-histidine = ADP + protein N-phospho-L-histidine.</text>
        <dbReference type="EC" id="2.7.13.3"/>
    </reaction>
</comment>
<dbReference type="SMART" id="SM00387">
    <property type="entry name" value="HATPase_c"/>
    <property type="match status" value="1"/>
</dbReference>
<evidence type="ECO:0000313" key="11">
    <source>
        <dbReference type="Proteomes" id="UP000825701"/>
    </source>
</evidence>
<dbReference type="RefSeq" id="WP_261404017.1">
    <property type="nucleotide sequence ID" value="NZ_CP081869.1"/>
</dbReference>
<keyword evidence="5 10" id="KW-0418">Kinase</keyword>
<dbReference type="SUPFAM" id="SSF55785">
    <property type="entry name" value="PYP-like sensor domain (PAS domain)"/>
    <property type="match status" value="1"/>
</dbReference>
<feature type="transmembrane region" description="Helical" evidence="7">
    <location>
        <begin position="165"/>
        <end position="184"/>
    </location>
</feature>
<gene>
    <name evidence="10" type="ORF">K6K41_03920</name>
</gene>
<organism evidence="10 11">
    <name type="scientific">Chenggangzhangella methanolivorans</name>
    <dbReference type="NCBI Taxonomy" id="1437009"/>
    <lineage>
        <taxon>Bacteria</taxon>
        <taxon>Pseudomonadati</taxon>
        <taxon>Pseudomonadota</taxon>
        <taxon>Alphaproteobacteria</taxon>
        <taxon>Hyphomicrobiales</taxon>
        <taxon>Methylopilaceae</taxon>
        <taxon>Chenggangzhangella</taxon>
    </lineage>
</organism>
<dbReference type="Proteomes" id="UP000825701">
    <property type="component" value="Chromosome"/>
</dbReference>
<dbReference type="EMBL" id="CP081869">
    <property type="protein sequence ID" value="QZO00822.1"/>
    <property type="molecule type" value="Genomic_DNA"/>
</dbReference>
<dbReference type="Gene3D" id="1.10.287.130">
    <property type="match status" value="1"/>
</dbReference>
<protein>
    <recommendedName>
        <fullName evidence="2">histidine kinase</fullName>
        <ecNumber evidence="2">2.7.13.3</ecNumber>
    </recommendedName>
</protein>
<keyword evidence="3" id="KW-0597">Phosphoprotein</keyword>
<dbReference type="SUPFAM" id="SSF55874">
    <property type="entry name" value="ATPase domain of HSP90 chaperone/DNA topoisomerase II/histidine kinase"/>
    <property type="match status" value="1"/>
</dbReference>
<evidence type="ECO:0000256" key="6">
    <source>
        <dbReference type="ARBA" id="ARBA00023012"/>
    </source>
</evidence>
<feature type="transmembrane region" description="Helical" evidence="7">
    <location>
        <begin position="139"/>
        <end position="159"/>
    </location>
</feature>
<dbReference type="InterPro" id="IPR036097">
    <property type="entry name" value="HisK_dim/P_sf"/>
</dbReference>
<dbReference type="InterPro" id="IPR035965">
    <property type="entry name" value="PAS-like_dom_sf"/>
</dbReference>
<dbReference type="EC" id="2.7.13.3" evidence="2"/>
<evidence type="ECO:0000259" key="8">
    <source>
        <dbReference type="PROSITE" id="PS50109"/>
    </source>
</evidence>
<evidence type="ECO:0000256" key="4">
    <source>
        <dbReference type="ARBA" id="ARBA00022679"/>
    </source>
</evidence>
<feature type="transmembrane region" description="Helical" evidence="7">
    <location>
        <begin position="62"/>
        <end position="79"/>
    </location>
</feature>
<dbReference type="KEGG" id="cmet:K6K41_03920"/>
<dbReference type="PANTHER" id="PTHR43711:SF26">
    <property type="entry name" value="SENSOR HISTIDINE KINASE RCSC"/>
    <property type="match status" value="1"/>
</dbReference>
<dbReference type="PRINTS" id="PR00344">
    <property type="entry name" value="BCTRLSENSOR"/>
</dbReference>
<name>A0A9E6RAW4_9HYPH</name>
<keyword evidence="6" id="KW-0902">Two-component regulatory system</keyword>
<dbReference type="InterPro" id="IPR000014">
    <property type="entry name" value="PAS"/>
</dbReference>
<dbReference type="CDD" id="cd00082">
    <property type="entry name" value="HisKA"/>
    <property type="match status" value="1"/>
</dbReference>
<dbReference type="CDD" id="cd00130">
    <property type="entry name" value="PAS"/>
    <property type="match status" value="1"/>
</dbReference>
<dbReference type="InterPro" id="IPR003594">
    <property type="entry name" value="HATPase_dom"/>
</dbReference>
<sequence length="596" mass="61437">MLQTAAFKALSEHVADRLHDSVTADAAAAERHRGFVLTHVVVGAAPFAALPALLAFAPASSAVGFAAFGWLVLPLLAALDLTRSGRLDRAAGLAAAAYVGLAALVAAATGGVASPAVALLALPAADAALSGARRAGRFALGLAGAAFAGLAAFSLSGVAGPVMEPALAVVAGGAFGLYALALALRTAGLARALERAEAPSDERFALFADGLDDLVTRHAPSGAATFVSRASRDVIGANARDLAGQGLFERVHIADRPAYLRALAAAVDGAPAEAEIRLRRGPAEAPAFGWFSMRARPALPHEANAAAFAAAPVVAMFRDLGDSKAHEAALTEACQEAERASLAKTRFLAHMSHELRTPLNAIIGFSEILSDETLCRLTPERRSDYAALIHRSGAHLLEVVNSILDMTRIESGAFAISPRACALEPLVEHCLKLMELKAGTAGVSLHADLDPAAAEIEADPRAVTQMLINLVANAIKFTPRGGEVRIALAPRGEGVALSVRDTGCGIAPEHVGRLGEAFFQGDAAGRPQEGAGLGLSVVRGLVALHGGEFAVSSVLGRGTSVDVFLPRRPGSVRPLRAPVFQHSVENIPAEKVKRRA</sequence>
<dbReference type="InterPro" id="IPR004358">
    <property type="entry name" value="Sig_transdc_His_kin-like_C"/>
</dbReference>
<feature type="domain" description="PAS" evidence="9">
    <location>
        <begin position="200"/>
        <end position="270"/>
    </location>
</feature>
<keyword evidence="7" id="KW-0812">Transmembrane</keyword>
<keyword evidence="7" id="KW-0472">Membrane</keyword>
<dbReference type="InterPro" id="IPR003661">
    <property type="entry name" value="HisK_dim/P_dom"/>
</dbReference>
<dbReference type="Pfam" id="PF00512">
    <property type="entry name" value="HisKA"/>
    <property type="match status" value="1"/>
</dbReference>
<feature type="transmembrane region" description="Helical" evidence="7">
    <location>
        <begin position="35"/>
        <end position="56"/>
    </location>
</feature>
<dbReference type="PANTHER" id="PTHR43711">
    <property type="entry name" value="TWO-COMPONENT HISTIDINE KINASE"/>
    <property type="match status" value="1"/>
</dbReference>
<evidence type="ECO:0000313" key="10">
    <source>
        <dbReference type="EMBL" id="QZO00822.1"/>
    </source>
</evidence>
<dbReference type="AlphaFoldDB" id="A0A9E6RAW4"/>
<dbReference type="InterPro" id="IPR036890">
    <property type="entry name" value="HATPase_C_sf"/>
</dbReference>
<evidence type="ECO:0000259" key="9">
    <source>
        <dbReference type="PROSITE" id="PS50112"/>
    </source>
</evidence>
<feature type="transmembrane region" description="Helical" evidence="7">
    <location>
        <begin position="91"/>
        <end position="109"/>
    </location>
</feature>
<keyword evidence="11" id="KW-1185">Reference proteome</keyword>
<dbReference type="GO" id="GO:0000155">
    <property type="term" value="F:phosphorelay sensor kinase activity"/>
    <property type="evidence" value="ECO:0007669"/>
    <property type="project" value="InterPro"/>
</dbReference>
<dbReference type="SMART" id="SM00091">
    <property type="entry name" value="PAS"/>
    <property type="match status" value="1"/>
</dbReference>
<accession>A0A9E6RAW4</accession>
<keyword evidence="4" id="KW-0808">Transferase</keyword>
<dbReference type="Pfam" id="PF02518">
    <property type="entry name" value="HATPase_c"/>
    <property type="match status" value="1"/>
</dbReference>
<evidence type="ECO:0000256" key="3">
    <source>
        <dbReference type="ARBA" id="ARBA00022553"/>
    </source>
</evidence>
<reference evidence="10" key="1">
    <citation type="submission" date="2021-08" db="EMBL/GenBank/DDBJ databases">
        <authorList>
            <person name="Zhang H."/>
            <person name="Xu M."/>
            <person name="Yu Z."/>
            <person name="Yang L."/>
            <person name="Cai Y."/>
        </authorList>
    </citation>
    <scope>NUCLEOTIDE SEQUENCE</scope>
    <source>
        <strain evidence="10">CHL1</strain>
    </source>
</reference>
<dbReference type="SMART" id="SM00388">
    <property type="entry name" value="HisKA"/>
    <property type="match status" value="1"/>
</dbReference>
<evidence type="ECO:0000256" key="7">
    <source>
        <dbReference type="SAM" id="Phobius"/>
    </source>
</evidence>
<evidence type="ECO:0000256" key="1">
    <source>
        <dbReference type="ARBA" id="ARBA00000085"/>
    </source>
</evidence>